<protein>
    <submittedName>
        <fullName evidence="1">Head decoration protein</fullName>
    </submittedName>
</protein>
<evidence type="ECO:0000313" key="2">
    <source>
        <dbReference type="EMBL" id="ECB7109454.1"/>
    </source>
</evidence>
<dbReference type="EMBL" id="AAHYLK010000047">
    <property type="protein sequence ID" value="ECB7109454.1"/>
    <property type="molecule type" value="Genomic_DNA"/>
</dbReference>
<evidence type="ECO:0000313" key="1">
    <source>
        <dbReference type="EMBL" id="ECB1915092.1"/>
    </source>
</evidence>
<name>A0A5X8XYZ2_SALNE</name>
<organism evidence="1">
    <name type="scientific">Salmonella newport</name>
    <dbReference type="NCBI Taxonomy" id="108619"/>
    <lineage>
        <taxon>Bacteria</taxon>
        <taxon>Pseudomonadati</taxon>
        <taxon>Pseudomonadota</taxon>
        <taxon>Gammaproteobacteria</taxon>
        <taxon>Enterobacterales</taxon>
        <taxon>Enterobacteriaceae</taxon>
        <taxon>Salmonella</taxon>
    </lineage>
</organism>
<dbReference type="AlphaFoldDB" id="A0A5X8XYZ2"/>
<dbReference type="Pfam" id="PF02924">
    <property type="entry name" value="HDPD"/>
    <property type="match status" value="1"/>
</dbReference>
<accession>A0A5X8XYZ2</accession>
<reference evidence="1" key="1">
    <citation type="submission" date="2019-01" db="EMBL/GenBank/DDBJ databases">
        <authorList>
            <person name="Ashton P.M."/>
            <person name="Dallman T."/>
            <person name="Nair S."/>
            <person name="De Pinna E."/>
            <person name="Peters T."/>
            <person name="Grant K."/>
        </authorList>
    </citation>
    <scope>NUCLEOTIDE SEQUENCE</scope>
    <source>
        <strain evidence="2">271153</strain>
        <strain evidence="1">500372</strain>
    </source>
</reference>
<proteinExistence type="predicted"/>
<dbReference type="Proteomes" id="UP000839827">
    <property type="component" value="Unassembled WGS sequence"/>
</dbReference>
<sequence length="133" mass="14522">MNQYGENPYQPGMRQDTFIPDQLIAGPFQLVTTAIQCMAGKIYPRGMVMGRVTATGLYTTCIKTATDGSETPCAIMVDTVDATDGQKGGDVYLTGEFNAHRIIMDDTWTAQTLKPLLRDKSLFLHNCVQAPGV</sequence>
<dbReference type="EMBL" id="AAHWTY010000088">
    <property type="protein sequence ID" value="ECB1915092.1"/>
    <property type="molecule type" value="Genomic_DNA"/>
</dbReference>
<gene>
    <name evidence="2" type="ORF">E1A34_26030</name>
    <name evidence="1" type="ORF">EVG73_22310</name>
</gene>
<dbReference type="InterPro" id="IPR004195">
    <property type="entry name" value="Head_decoration_D"/>
</dbReference>
<dbReference type="Gene3D" id="2.40.300.10">
    <property type="entry name" value="Head decoration protein D"/>
    <property type="match status" value="1"/>
</dbReference>
<comment type="caution">
    <text evidence="1">The sequence shown here is derived from an EMBL/GenBank/DDBJ whole genome shotgun (WGS) entry which is preliminary data.</text>
</comment>